<name>A0AAE3MCH2_9BACT</name>
<protein>
    <recommendedName>
        <fullName evidence="8">Na(+)-translocating NADH-quinone reductase subunit A</fullName>
        <shortName evidence="8">Na(+)-NQR subunit A</shortName>
        <shortName evidence="8">Na(+)-translocating NQR subunit A</shortName>
        <ecNumber evidence="8">7.2.1.1</ecNumber>
    </recommendedName>
    <alternativeName>
        <fullName evidence="8">NQR complex subunit A</fullName>
    </alternativeName>
    <alternativeName>
        <fullName evidence="8">NQR-1 subunit A</fullName>
    </alternativeName>
</protein>
<dbReference type="HAMAP" id="MF_00425">
    <property type="entry name" value="NqrA"/>
    <property type="match status" value="1"/>
</dbReference>
<evidence type="ECO:0000256" key="3">
    <source>
        <dbReference type="ARBA" id="ARBA00023027"/>
    </source>
</evidence>
<dbReference type="InterPro" id="IPR008703">
    <property type="entry name" value="NqrA"/>
</dbReference>
<proteinExistence type="inferred from homology"/>
<dbReference type="Proteomes" id="UP001207408">
    <property type="component" value="Unassembled WGS sequence"/>
</dbReference>
<evidence type="ECO:0000256" key="2">
    <source>
        <dbReference type="ARBA" id="ARBA00022967"/>
    </source>
</evidence>
<keyword evidence="3 8" id="KW-0520">NAD</keyword>
<dbReference type="InterPro" id="IPR056147">
    <property type="entry name" value="NQRA_N"/>
</dbReference>
<evidence type="ECO:0000256" key="8">
    <source>
        <dbReference type="HAMAP-Rule" id="MF_00425"/>
    </source>
</evidence>
<comment type="function">
    <text evidence="8">NQR complex catalyzes the reduction of ubiquinone-1 to ubiquinol by two successive reactions, coupled with the transport of Na(+) ions from the cytoplasm to the periplasm. NqrA to NqrE are probably involved in the second step, the conversion of ubisemiquinone to ubiquinol.</text>
</comment>
<dbReference type="GO" id="GO:0006814">
    <property type="term" value="P:sodium ion transport"/>
    <property type="evidence" value="ECO:0007669"/>
    <property type="project" value="UniProtKB-UniRule"/>
</dbReference>
<organism evidence="12 13">
    <name type="scientific">Plebeiibacterium marinum</name>
    <dbReference type="NCBI Taxonomy" id="2992111"/>
    <lineage>
        <taxon>Bacteria</taxon>
        <taxon>Pseudomonadati</taxon>
        <taxon>Bacteroidota</taxon>
        <taxon>Bacteroidia</taxon>
        <taxon>Marinilabiliales</taxon>
        <taxon>Marinilabiliaceae</taxon>
        <taxon>Plebeiibacterium</taxon>
    </lineage>
</organism>
<accession>A0AAE3MCH2</accession>
<evidence type="ECO:0000256" key="4">
    <source>
        <dbReference type="ARBA" id="ARBA00023053"/>
    </source>
</evidence>
<dbReference type="GO" id="GO:0016655">
    <property type="term" value="F:oxidoreductase activity, acting on NAD(P)H, quinone or similar compound as acceptor"/>
    <property type="evidence" value="ECO:0007669"/>
    <property type="project" value="UniProtKB-UniRule"/>
</dbReference>
<dbReference type="InterPro" id="IPR022615">
    <property type="entry name" value="NqrA_C_domain"/>
</dbReference>
<keyword evidence="6 8" id="KW-0830">Ubiquinone</keyword>
<evidence type="ECO:0000259" key="9">
    <source>
        <dbReference type="Pfam" id="PF05896"/>
    </source>
</evidence>
<dbReference type="EMBL" id="JAPDPI010000007">
    <property type="protein sequence ID" value="MCW3804989.1"/>
    <property type="molecule type" value="Genomic_DNA"/>
</dbReference>
<evidence type="ECO:0000313" key="13">
    <source>
        <dbReference type="Proteomes" id="UP001207408"/>
    </source>
</evidence>
<keyword evidence="7 8" id="KW-0739">Sodium transport</keyword>
<dbReference type="AlphaFoldDB" id="A0AAE3MCH2"/>
<reference evidence="12" key="1">
    <citation type="submission" date="2022-10" db="EMBL/GenBank/DDBJ databases">
        <authorList>
            <person name="Yu W.X."/>
        </authorList>
    </citation>
    <scope>NUCLEOTIDE SEQUENCE</scope>
    <source>
        <strain evidence="12">D04</strain>
    </source>
</reference>
<keyword evidence="1 8" id="KW-0813">Transport</keyword>
<comment type="caution">
    <text evidence="12">The sequence shown here is derived from an EMBL/GenBank/DDBJ whole genome shotgun (WGS) entry which is preliminary data.</text>
</comment>
<evidence type="ECO:0000256" key="7">
    <source>
        <dbReference type="ARBA" id="ARBA00023201"/>
    </source>
</evidence>
<evidence type="ECO:0000256" key="6">
    <source>
        <dbReference type="ARBA" id="ARBA00023075"/>
    </source>
</evidence>
<dbReference type="NCBIfam" id="TIGR01936">
    <property type="entry name" value="nqrA"/>
    <property type="match status" value="1"/>
</dbReference>
<evidence type="ECO:0000313" key="12">
    <source>
        <dbReference type="EMBL" id="MCW3804989.1"/>
    </source>
</evidence>
<keyword evidence="5 8" id="KW-0406">Ion transport</keyword>
<evidence type="ECO:0000256" key="1">
    <source>
        <dbReference type="ARBA" id="ARBA00022448"/>
    </source>
</evidence>
<dbReference type="RefSeq" id="WP_301198211.1">
    <property type="nucleotide sequence ID" value="NZ_JAPDPI010000007.1"/>
</dbReference>
<evidence type="ECO:0000259" key="10">
    <source>
        <dbReference type="Pfam" id="PF11973"/>
    </source>
</evidence>
<evidence type="ECO:0000256" key="5">
    <source>
        <dbReference type="ARBA" id="ARBA00023065"/>
    </source>
</evidence>
<dbReference type="Pfam" id="PF11973">
    <property type="entry name" value="NQRA_SLBB"/>
    <property type="match status" value="1"/>
</dbReference>
<dbReference type="PANTHER" id="PTHR37839:SF1">
    <property type="entry name" value="NA(+)-TRANSLOCATING NADH-QUINONE REDUCTASE SUBUNIT A"/>
    <property type="match status" value="1"/>
</dbReference>
<feature type="domain" description="Na(+)-translocating NADH-quinone reductase subunit A C-terminal" evidence="10">
    <location>
        <begin position="264"/>
        <end position="312"/>
    </location>
</feature>
<feature type="domain" description="NqrA N-terminal barrel-sandwich hybrid" evidence="9">
    <location>
        <begin position="5"/>
        <end position="97"/>
    </location>
</feature>
<comment type="similarity">
    <text evidence="8">Belongs to the NqrA family.</text>
</comment>
<dbReference type="Pfam" id="PF05896">
    <property type="entry name" value="NQRA_N"/>
    <property type="match status" value="1"/>
</dbReference>
<dbReference type="NCBIfam" id="NF003761">
    <property type="entry name" value="PRK05352.1-4"/>
    <property type="match status" value="1"/>
</dbReference>
<keyword evidence="2 8" id="KW-1278">Translocase</keyword>
<dbReference type="InterPro" id="IPR056148">
    <property type="entry name" value="NQRA_2nd"/>
</dbReference>
<comment type="subunit">
    <text evidence="8">Composed of six subunits; NqrA, NqrB, NqrC, NqrD, NqrE and NqrF.</text>
</comment>
<feature type="domain" description="NqrA second alpha/beta" evidence="11">
    <location>
        <begin position="116"/>
        <end position="258"/>
    </location>
</feature>
<evidence type="ECO:0000259" key="11">
    <source>
        <dbReference type="Pfam" id="PF24836"/>
    </source>
</evidence>
<gene>
    <name evidence="8" type="primary">nqrA</name>
    <name evidence="12" type="ORF">OM074_05090</name>
</gene>
<comment type="catalytic activity">
    <reaction evidence="8">
        <text>a ubiquinone + n Na(+)(in) + NADH + H(+) = a ubiquinol + n Na(+)(out) + NAD(+)</text>
        <dbReference type="Rhea" id="RHEA:47748"/>
        <dbReference type="Rhea" id="RHEA-COMP:9565"/>
        <dbReference type="Rhea" id="RHEA-COMP:9566"/>
        <dbReference type="ChEBI" id="CHEBI:15378"/>
        <dbReference type="ChEBI" id="CHEBI:16389"/>
        <dbReference type="ChEBI" id="CHEBI:17976"/>
        <dbReference type="ChEBI" id="CHEBI:29101"/>
        <dbReference type="ChEBI" id="CHEBI:57540"/>
        <dbReference type="ChEBI" id="CHEBI:57945"/>
        <dbReference type="EC" id="7.2.1.1"/>
    </reaction>
</comment>
<keyword evidence="4 8" id="KW-0915">Sodium</keyword>
<sequence>MSDVIKIKKGLDIRLKGKAEKVFGSAAMPELYAIKPGDFPGLVPKLAVKPGDKVKAGSVLFYDKYRTDIKFVSPVSGEVQLVNRGERRRILEVVVKSDNQNEAEKFGAVDPKQVSKTEAVEKILASGMWPFLRQRPYNVVANPADTPKAIFISAFDSAPLAPDYDFIVAGQEKEFQAGVDVLNKLTDGGVNIGINNEMASKAFVSVSGAKTQAFSGPHPAGNVGIQIHHVSPINKGEVYWTIQPQEVISLGKLFLSGSYDASRIIAITGSEVKNRNYVKTKVGALIKPYIENNIEEGSLRFISGNVLSGSNIGKDGYIGSYDSQLTVIPEGDQHDFMGWAAPGLKKFSVSKSFFSWLCPNKEYALNANLNGGPRAIIMSGQYDKVLPMDILPEHLIKAIITEDIDKMEQLGIYEVAEEDMALCEFVCTSKLEIQSILRKGIDVMIKEMS</sequence>
<keyword evidence="13" id="KW-1185">Reference proteome</keyword>
<dbReference type="PANTHER" id="PTHR37839">
    <property type="entry name" value="NA(+)-TRANSLOCATING NADH-QUINONE REDUCTASE SUBUNIT A"/>
    <property type="match status" value="1"/>
</dbReference>
<dbReference type="EC" id="7.2.1.1" evidence="8"/>
<dbReference type="Pfam" id="PF24836">
    <property type="entry name" value="NQRA_2nd"/>
    <property type="match status" value="1"/>
</dbReference>